<organism evidence="2">
    <name type="scientific">Burkholderia stagnalis</name>
    <dbReference type="NCBI Taxonomy" id="1503054"/>
    <lineage>
        <taxon>Bacteria</taxon>
        <taxon>Pseudomonadati</taxon>
        <taxon>Pseudomonadota</taxon>
        <taxon>Betaproteobacteria</taxon>
        <taxon>Burkholderiales</taxon>
        <taxon>Burkholderiaceae</taxon>
        <taxon>Burkholderia</taxon>
        <taxon>Burkholderia cepacia complex</taxon>
    </lineage>
</organism>
<evidence type="ECO:0000313" key="2">
    <source>
        <dbReference type="EMBL" id="KWA59835.1"/>
    </source>
</evidence>
<dbReference type="AlphaFoldDB" id="A0A108A454"/>
<accession>A0A108A454</accession>
<comment type="similarity">
    <text evidence="1">Belongs to the phD/YefM antitoxin family.</text>
</comment>
<dbReference type="EMBL" id="LPHB01000053">
    <property type="protein sequence ID" value="KWA59835.1"/>
    <property type="molecule type" value="Genomic_DNA"/>
</dbReference>
<dbReference type="InterPro" id="IPR012337">
    <property type="entry name" value="RNaseH-like_sf"/>
</dbReference>
<dbReference type="SUPFAM" id="SSF53098">
    <property type="entry name" value="Ribonuclease H-like"/>
    <property type="match status" value="1"/>
</dbReference>
<gene>
    <name evidence="2" type="ORF">WT44_19535</name>
</gene>
<dbReference type="Proteomes" id="UP000068603">
    <property type="component" value="Unassembled WGS sequence"/>
</dbReference>
<comment type="caution">
    <text evidence="2">The sequence shown here is derived from an EMBL/GenBank/DDBJ whole genome shotgun (WGS) entry which is preliminary data.</text>
</comment>
<sequence length="537" mass="57579">MIRTVVERFVEHSPMAIMARLVMQCALHDEWVDVAAEMEGEPDGEQLREALFSLAVDAIATIAARSRPSDAQVAGLPAGFGAAVAALHDRMSRLRAGWGRALVQDSVELLLPATAPVPREREWTRAAGGLRLRVLDGGATSAASACDADDAAYAPADGPRMLPVYDPDLGMIVDLLPAERGRIHARAFVAAVLESVKPGELWIVDAPLDVGALLSGWPRRGSAFVVRDDDGTVGFGAPGDWQDAGTLDGGRVVEQAVRVDGEPAFALRRIEWRRGGADAPLRVLTNAPASQLDAVQVAQLASRRWREALPLPLDAVLGDAAGGNVPARAALLARGIVALAYNVFGVMANVVTHALELDARDAERLPAHIAAGVAAAYAGMMIALPPDWWRRYDQMPATALAQIVRLLAIHVDPRSERRKRRENKLSAKSQALLRAATLERLLHDDGDDAASNVFSLRTIAMATRDFSSNPSKALRHASEALVMVTKYNRPIALLVSIDDWNRLLGEVRETSVSRLSFGHAGATQVVRPVALGEPSLN</sequence>
<name>A0A108A454_9BURK</name>
<dbReference type="STRING" id="1503054.WT74_28555"/>
<evidence type="ECO:0000313" key="3">
    <source>
        <dbReference type="Proteomes" id="UP000068603"/>
    </source>
</evidence>
<evidence type="ECO:0000256" key="1">
    <source>
        <dbReference type="ARBA" id="ARBA00009981"/>
    </source>
</evidence>
<dbReference type="SUPFAM" id="SSF143120">
    <property type="entry name" value="YefM-like"/>
    <property type="match status" value="1"/>
</dbReference>
<proteinExistence type="inferred from homology"/>
<reference evidence="2 3" key="1">
    <citation type="submission" date="2015-11" db="EMBL/GenBank/DDBJ databases">
        <title>Expanding the genomic diversity of Burkholderia species for the development of highly accurate diagnostics.</title>
        <authorList>
            <person name="Sahl J."/>
            <person name="Keim P."/>
            <person name="Wagner D."/>
        </authorList>
    </citation>
    <scope>NUCLEOTIDE SEQUENCE [LARGE SCALE GENOMIC DNA]</scope>
    <source>
        <strain evidence="2 3">MSMB1960WGS</strain>
    </source>
</reference>
<protein>
    <submittedName>
        <fullName evidence="2">Prevent-host-death protein</fullName>
    </submittedName>
</protein>
<dbReference type="InterPro" id="IPR036165">
    <property type="entry name" value="YefM-like_sf"/>
</dbReference>